<protein>
    <recommendedName>
        <fullName evidence="4">Lipoprotein</fullName>
    </recommendedName>
</protein>
<feature type="compositionally biased region" description="Polar residues" evidence="1">
    <location>
        <begin position="65"/>
        <end position="82"/>
    </location>
</feature>
<sequence length="166" mass="18818">MNRVISSSIATIIAITVMLSSCNSSEEKSNTEDKGIEETQKSIPSTQKTQATPAETKTKIETPLQLPQSNKTGGENTNFARNDTTDGEKSNKNKVEHSKNFKKTRSQSSTKKENKEKEEKLDNKNNKKKLKNKEKNIKNKPLKKEKKLHQKEITQDKDNQTKLSKD</sequence>
<dbReference type="AlphaFoldDB" id="A0A1V2N749"/>
<evidence type="ECO:0000313" key="2">
    <source>
        <dbReference type="EMBL" id="ONI58445.1"/>
    </source>
</evidence>
<reference evidence="2 3" key="1">
    <citation type="journal article" date="2017" name="PLoS ONE">
        <title>Genomic sequence of 'Candidatus Liberibacter solanacearum' haplotype C and its comparison with haplotype A and B genomes.</title>
        <authorList>
            <person name="Wang J."/>
            <person name="Haapalainen M."/>
            <person name="Schott T."/>
            <person name="Thompson S.M."/>
            <person name="Smith G.R."/>
            <person name="Nissinen A.I."/>
            <person name="Pirhonen M."/>
        </authorList>
    </citation>
    <scope>NUCLEOTIDE SEQUENCE [LARGE SCALE GENOMIC DNA]</scope>
    <source>
        <strain evidence="2 3">FIN111</strain>
    </source>
</reference>
<gene>
    <name evidence="2" type="ORF">AYO25_05270</name>
</gene>
<feature type="compositionally biased region" description="Basic residues" evidence="1">
    <location>
        <begin position="126"/>
        <end position="149"/>
    </location>
</feature>
<organism evidence="2 3">
    <name type="scientific">Candidatus Liberibacter solanacearum</name>
    <dbReference type="NCBI Taxonomy" id="556287"/>
    <lineage>
        <taxon>Bacteria</taxon>
        <taxon>Pseudomonadati</taxon>
        <taxon>Pseudomonadota</taxon>
        <taxon>Alphaproteobacteria</taxon>
        <taxon>Hyphomicrobiales</taxon>
        <taxon>Rhizobiaceae</taxon>
        <taxon>Liberibacter</taxon>
    </lineage>
</organism>
<feature type="region of interest" description="Disordered" evidence="1">
    <location>
        <begin position="20"/>
        <end position="166"/>
    </location>
</feature>
<dbReference type="PROSITE" id="PS51257">
    <property type="entry name" value="PROKAR_LIPOPROTEIN"/>
    <property type="match status" value="1"/>
</dbReference>
<comment type="caution">
    <text evidence="2">The sequence shown here is derived from an EMBL/GenBank/DDBJ whole genome shotgun (WGS) entry which is preliminary data.</text>
</comment>
<evidence type="ECO:0000313" key="3">
    <source>
        <dbReference type="Proteomes" id="UP000189542"/>
    </source>
</evidence>
<proteinExistence type="predicted"/>
<dbReference type="RefSeq" id="WP_076969231.1">
    <property type="nucleotide sequence ID" value="NZ_LVWB01000015.1"/>
</dbReference>
<feature type="compositionally biased region" description="Basic and acidic residues" evidence="1">
    <location>
        <begin position="25"/>
        <end position="40"/>
    </location>
</feature>
<dbReference type="Proteomes" id="UP000189542">
    <property type="component" value="Unassembled WGS sequence"/>
</dbReference>
<name>A0A1V2N749_9HYPH</name>
<accession>A0A1V2N749</accession>
<feature type="compositionally biased region" description="Basic and acidic residues" evidence="1">
    <location>
        <begin position="150"/>
        <end position="166"/>
    </location>
</feature>
<feature type="compositionally biased region" description="Basic and acidic residues" evidence="1">
    <location>
        <begin position="83"/>
        <end position="99"/>
    </location>
</feature>
<evidence type="ECO:0008006" key="4">
    <source>
        <dbReference type="Google" id="ProtNLM"/>
    </source>
</evidence>
<feature type="compositionally biased region" description="Basic and acidic residues" evidence="1">
    <location>
        <begin position="110"/>
        <end position="125"/>
    </location>
</feature>
<feature type="compositionally biased region" description="Polar residues" evidence="1">
    <location>
        <begin position="41"/>
        <end position="55"/>
    </location>
</feature>
<evidence type="ECO:0000256" key="1">
    <source>
        <dbReference type="SAM" id="MobiDB-lite"/>
    </source>
</evidence>
<dbReference type="EMBL" id="LVWB01000015">
    <property type="protein sequence ID" value="ONI58445.1"/>
    <property type="molecule type" value="Genomic_DNA"/>
</dbReference>